<proteinExistence type="predicted"/>
<evidence type="ECO:0000313" key="2">
    <source>
        <dbReference type="Proteomes" id="UP000311919"/>
    </source>
</evidence>
<dbReference type="Proteomes" id="UP000311919">
    <property type="component" value="Unassembled WGS sequence"/>
</dbReference>
<evidence type="ECO:0000313" key="1">
    <source>
        <dbReference type="EMBL" id="TNN09583.1"/>
    </source>
</evidence>
<dbReference type="OrthoDB" id="6220612at2759"/>
<protein>
    <submittedName>
        <fullName evidence="1">Uncharacterized protein</fullName>
    </submittedName>
</protein>
<comment type="caution">
    <text evidence="1">The sequence shown here is derived from an EMBL/GenBank/DDBJ whole genome shotgun (WGS) entry which is preliminary data.</text>
</comment>
<dbReference type="EMBL" id="SKCS01000394">
    <property type="protein sequence ID" value="TNN09583.1"/>
    <property type="molecule type" value="Genomic_DNA"/>
</dbReference>
<keyword evidence="2" id="KW-1185">Reference proteome</keyword>
<gene>
    <name evidence="1" type="ORF">EWB00_006277</name>
</gene>
<accession>A0A4Z2CZC4</accession>
<dbReference type="AlphaFoldDB" id="A0A4Z2CZC4"/>
<reference evidence="1 2" key="1">
    <citation type="submission" date="2019-03" db="EMBL/GenBank/DDBJ databases">
        <title>An improved genome assembly of the fluke Schistosoma japonicum.</title>
        <authorList>
            <person name="Hu W."/>
            <person name="Luo F."/>
            <person name="Yin M."/>
            <person name="Mo X."/>
            <person name="Sun C."/>
            <person name="Wu Q."/>
            <person name="Zhu B."/>
            <person name="Xiang M."/>
            <person name="Wang J."/>
            <person name="Wang Y."/>
            <person name="Zhang T."/>
            <person name="Xu B."/>
            <person name="Zheng H."/>
            <person name="Feng Z."/>
        </authorList>
    </citation>
    <scope>NUCLEOTIDE SEQUENCE [LARGE SCALE GENOMIC DNA]</scope>
    <source>
        <strain evidence="1">HuSjv2</strain>
        <tissue evidence="1">Worms</tissue>
    </source>
</reference>
<name>A0A4Z2CZC4_SCHJA</name>
<organism evidence="1 2">
    <name type="scientific">Schistosoma japonicum</name>
    <name type="common">Blood fluke</name>
    <dbReference type="NCBI Taxonomy" id="6182"/>
    <lineage>
        <taxon>Eukaryota</taxon>
        <taxon>Metazoa</taxon>
        <taxon>Spiralia</taxon>
        <taxon>Lophotrochozoa</taxon>
        <taxon>Platyhelminthes</taxon>
        <taxon>Trematoda</taxon>
        <taxon>Digenea</taxon>
        <taxon>Strigeidida</taxon>
        <taxon>Schistosomatoidea</taxon>
        <taxon>Schistosomatidae</taxon>
        <taxon>Schistosoma</taxon>
    </lineage>
</organism>
<sequence length="103" mass="11832">MSSSIIITGLFILSISTVITKIIQVPIKFDKFGKMYTEFEKLDFYLTNNLTLIIKDDICSTIVDFTRPTDYEIQTKSGYRNVTDTCGIWIKNPAKGLRSRRPE</sequence>